<evidence type="ECO:0000256" key="1">
    <source>
        <dbReference type="ARBA" id="ARBA00007534"/>
    </source>
</evidence>
<dbReference type="GO" id="GO:0052689">
    <property type="term" value="F:carboxylic ester hydrolase activity"/>
    <property type="evidence" value="ECO:0007669"/>
    <property type="project" value="UniProtKB-KW"/>
</dbReference>
<dbReference type="InterPro" id="IPR029058">
    <property type="entry name" value="AB_hydrolase_fold"/>
</dbReference>
<evidence type="ECO:0000313" key="8">
    <source>
        <dbReference type="Proteomes" id="UP000230551"/>
    </source>
</evidence>
<dbReference type="Proteomes" id="UP000230551">
    <property type="component" value="Unassembled WGS sequence"/>
</dbReference>
<dbReference type="Pfam" id="PF01083">
    <property type="entry name" value="Cutinase"/>
    <property type="match status" value="1"/>
</dbReference>
<evidence type="ECO:0000313" key="7">
    <source>
        <dbReference type="EMBL" id="PIB77237.1"/>
    </source>
</evidence>
<organism evidence="7 8">
    <name type="scientific">Mycolicibacterium brumae</name>
    <dbReference type="NCBI Taxonomy" id="85968"/>
    <lineage>
        <taxon>Bacteria</taxon>
        <taxon>Bacillati</taxon>
        <taxon>Actinomycetota</taxon>
        <taxon>Actinomycetes</taxon>
        <taxon>Mycobacteriales</taxon>
        <taxon>Mycobacteriaceae</taxon>
        <taxon>Mycolicibacterium</taxon>
    </lineage>
</organism>
<accession>A0A2G5PG08</accession>
<feature type="signal peptide" evidence="6">
    <location>
        <begin position="1"/>
        <end position="26"/>
    </location>
</feature>
<proteinExistence type="inferred from homology"/>
<evidence type="ECO:0000256" key="5">
    <source>
        <dbReference type="SAM" id="MobiDB-lite"/>
    </source>
</evidence>
<keyword evidence="8" id="KW-1185">Reference proteome</keyword>
<evidence type="ECO:0000256" key="6">
    <source>
        <dbReference type="SAM" id="SignalP"/>
    </source>
</evidence>
<keyword evidence="4" id="KW-1015">Disulfide bond</keyword>
<name>A0A2G5PG08_9MYCO</name>
<keyword evidence="6" id="KW-0732">Signal</keyword>
<keyword evidence="3" id="KW-0378">Hydrolase</keyword>
<dbReference type="InterPro" id="IPR000675">
    <property type="entry name" value="Cutinase/axe"/>
</dbReference>
<dbReference type="STRING" id="85968.GCA_900073015_01340"/>
<dbReference type="SUPFAM" id="SSF53474">
    <property type="entry name" value="alpha/beta-Hydrolases"/>
    <property type="match status" value="1"/>
</dbReference>
<sequence>MIKRLVPAAVAAGVVLSGLATATATAAPDCADVHVIGAAGSGQRNAMSMATQEGMGDVVYSSYQQLRSDLVKAGYTVTSESVNYPAVEVPEDGSIGGWMGFMDSVRAGAAATGAQYQAYVTKCPTSKVVLAGYSQGAMAVHRNLHGLATSPQLAGALLIADGDRNPTDTTIKMGTTALIAPGETMGVGHEHYILAGTNTDPLPADLGARTISVCDVGDPVCDYDVDGDEATPAQIAIHTGYKPTAGGPHGWNAPLYNLVVAAAGTPSGAPVGAEDEAEEPAATPGLTLTQLAAN</sequence>
<dbReference type="OrthoDB" id="3711786at2"/>
<dbReference type="RefSeq" id="WP_090587781.1">
    <property type="nucleotide sequence ID" value="NZ_CP104302.1"/>
</dbReference>
<keyword evidence="2" id="KW-0719">Serine esterase</keyword>
<dbReference type="AlphaFoldDB" id="A0A2G5PG08"/>
<protein>
    <submittedName>
        <fullName evidence="7">Cutinase family protein</fullName>
    </submittedName>
</protein>
<evidence type="ECO:0000256" key="4">
    <source>
        <dbReference type="ARBA" id="ARBA00023157"/>
    </source>
</evidence>
<evidence type="ECO:0000256" key="2">
    <source>
        <dbReference type="ARBA" id="ARBA00022487"/>
    </source>
</evidence>
<comment type="similarity">
    <text evidence="1">Belongs to the cutinase family.</text>
</comment>
<evidence type="ECO:0000256" key="3">
    <source>
        <dbReference type="ARBA" id="ARBA00022801"/>
    </source>
</evidence>
<feature type="region of interest" description="Disordered" evidence="5">
    <location>
        <begin position="267"/>
        <end position="294"/>
    </location>
</feature>
<feature type="chain" id="PRO_5013922514" evidence="6">
    <location>
        <begin position="27"/>
        <end position="294"/>
    </location>
</feature>
<dbReference type="EMBL" id="PDCN02000002">
    <property type="protein sequence ID" value="PIB77237.1"/>
    <property type="molecule type" value="Genomic_DNA"/>
</dbReference>
<dbReference type="PANTHER" id="PTHR33630:SF9">
    <property type="entry name" value="CUTINASE 4"/>
    <property type="match status" value="1"/>
</dbReference>
<gene>
    <name evidence="7" type="ORF">CQY22_003065</name>
</gene>
<comment type="caution">
    <text evidence="7">The sequence shown here is derived from an EMBL/GenBank/DDBJ whole genome shotgun (WGS) entry which is preliminary data.</text>
</comment>
<dbReference type="PANTHER" id="PTHR33630">
    <property type="entry name" value="CUTINASE RV1984C-RELATED-RELATED"/>
    <property type="match status" value="1"/>
</dbReference>
<reference evidence="7 8" key="1">
    <citation type="journal article" date="2017" name="Infect. Genet. Evol.">
        <title>The new phylogeny of the genus Mycobacterium: The old and the news.</title>
        <authorList>
            <person name="Tortoli E."/>
            <person name="Fedrizzi T."/>
            <person name="Meehan C.J."/>
            <person name="Trovato A."/>
            <person name="Grottola A."/>
            <person name="Giacobazzi E."/>
            <person name="Serpini G.F."/>
            <person name="Tagliazucchi S."/>
            <person name="Fabio A."/>
            <person name="Bettua C."/>
            <person name="Bertorelli R."/>
            <person name="Frascaro F."/>
            <person name="De Sanctis V."/>
            <person name="Pecorari M."/>
            <person name="Jousson O."/>
            <person name="Segata N."/>
            <person name="Cirillo D.M."/>
        </authorList>
    </citation>
    <scope>NUCLEOTIDE SEQUENCE [LARGE SCALE GENOMIC DNA]</scope>
    <source>
        <strain evidence="7 8">CIP1034565</strain>
    </source>
</reference>
<dbReference type="Gene3D" id="3.40.50.1820">
    <property type="entry name" value="alpha/beta hydrolase"/>
    <property type="match status" value="1"/>
</dbReference>
<dbReference type="SMART" id="SM01110">
    <property type="entry name" value="Cutinase"/>
    <property type="match status" value="1"/>
</dbReference>